<sequence length="107" mass="12241">MVMMMMVVMVMMMLLMARLAKGFDAHGRPPQHVFGAAAWYRITISTAFSTSGVHYRRRHRLMVAVTARIFRRFRLTGSKQKTLIQGTFVLLQHRHSGSGRGLLIDVH</sequence>
<feature type="chain" id="PRO_5014623622" evidence="1">
    <location>
        <begin position="23"/>
        <end position="107"/>
    </location>
</feature>
<feature type="signal peptide" evidence="1">
    <location>
        <begin position="1"/>
        <end position="22"/>
    </location>
</feature>
<evidence type="ECO:0000313" key="2">
    <source>
        <dbReference type="EMBL" id="MBW29945.1"/>
    </source>
</evidence>
<organism evidence="2">
    <name type="scientific">Anopheles braziliensis</name>
    <dbReference type="NCBI Taxonomy" id="58242"/>
    <lineage>
        <taxon>Eukaryota</taxon>
        <taxon>Metazoa</taxon>
        <taxon>Ecdysozoa</taxon>
        <taxon>Arthropoda</taxon>
        <taxon>Hexapoda</taxon>
        <taxon>Insecta</taxon>
        <taxon>Pterygota</taxon>
        <taxon>Neoptera</taxon>
        <taxon>Endopterygota</taxon>
        <taxon>Diptera</taxon>
        <taxon>Nematocera</taxon>
        <taxon>Culicoidea</taxon>
        <taxon>Culicidae</taxon>
        <taxon>Anophelinae</taxon>
        <taxon>Anopheles</taxon>
    </lineage>
</organism>
<evidence type="ECO:0000256" key="1">
    <source>
        <dbReference type="SAM" id="SignalP"/>
    </source>
</evidence>
<reference evidence="2" key="1">
    <citation type="submission" date="2018-01" db="EMBL/GenBank/DDBJ databases">
        <title>An insight into the sialome of Amazonian anophelines.</title>
        <authorList>
            <person name="Ribeiro J.M."/>
            <person name="Scarpassa V."/>
            <person name="Calvo E."/>
        </authorList>
    </citation>
    <scope>NUCLEOTIDE SEQUENCE</scope>
    <source>
        <tissue evidence="2">Salivary glands</tissue>
    </source>
</reference>
<protein>
    <submittedName>
        <fullName evidence="2">Putative secreted peptide</fullName>
    </submittedName>
</protein>
<keyword evidence="1" id="KW-0732">Signal</keyword>
<accession>A0A2M3ZN74</accession>
<dbReference type="AlphaFoldDB" id="A0A2M3ZN74"/>
<dbReference type="EMBL" id="GGFM01009194">
    <property type="protein sequence ID" value="MBW29945.1"/>
    <property type="molecule type" value="Transcribed_RNA"/>
</dbReference>
<name>A0A2M3ZN74_9DIPT</name>
<proteinExistence type="predicted"/>